<keyword evidence="2" id="KW-1185">Reference proteome</keyword>
<dbReference type="EnsemblPlants" id="Solyc07g052855.1.1">
    <property type="protein sequence ID" value="Solyc07g052855.1.1"/>
    <property type="gene ID" value="Solyc07g052855.1"/>
</dbReference>
<dbReference type="PANTHER" id="PTHR23213:SF351">
    <property type="entry name" value="FORMIN-LIKE PROTEIN"/>
    <property type="match status" value="1"/>
</dbReference>
<dbReference type="SUPFAM" id="SSF101447">
    <property type="entry name" value="Formin homology 2 domain (FH2 domain)"/>
    <property type="match status" value="1"/>
</dbReference>
<dbReference type="Gene3D" id="1.20.58.2220">
    <property type="entry name" value="Formin, FH2 domain"/>
    <property type="match status" value="1"/>
</dbReference>
<dbReference type="InParanoid" id="A0A3Q7HEQ5"/>
<dbReference type="AlphaFoldDB" id="A0A3Q7HEQ5"/>
<dbReference type="PANTHER" id="PTHR23213">
    <property type="entry name" value="FORMIN-RELATED"/>
    <property type="match status" value="1"/>
</dbReference>
<dbReference type="Gramene" id="Solyc07g052855.1.1">
    <property type="protein sequence ID" value="Solyc07g052855.1.1"/>
    <property type="gene ID" value="Solyc07g052855.1"/>
</dbReference>
<dbReference type="Proteomes" id="UP000004994">
    <property type="component" value="Chromosome 7"/>
</dbReference>
<organism evidence="1">
    <name type="scientific">Solanum lycopersicum</name>
    <name type="common">Tomato</name>
    <name type="synonym">Lycopersicon esculentum</name>
    <dbReference type="NCBI Taxonomy" id="4081"/>
    <lineage>
        <taxon>Eukaryota</taxon>
        <taxon>Viridiplantae</taxon>
        <taxon>Streptophyta</taxon>
        <taxon>Embryophyta</taxon>
        <taxon>Tracheophyta</taxon>
        <taxon>Spermatophyta</taxon>
        <taxon>Magnoliopsida</taxon>
        <taxon>eudicotyledons</taxon>
        <taxon>Gunneridae</taxon>
        <taxon>Pentapetalae</taxon>
        <taxon>asterids</taxon>
        <taxon>lamiids</taxon>
        <taxon>Solanales</taxon>
        <taxon>Solanaceae</taxon>
        <taxon>Solanoideae</taxon>
        <taxon>Solaneae</taxon>
        <taxon>Solanum</taxon>
        <taxon>Solanum subgen. Lycopersicon</taxon>
    </lineage>
</organism>
<dbReference type="InterPro" id="IPR042201">
    <property type="entry name" value="FH2_Formin_sf"/>
</dbReference>
<name>A0A3Q7HEQ5_SOLLC</name>
<dbReference type="InterPro" id="IPR027643">
    <property type="entry name" value="Formin-like_plant"/>
</dbReference>
<dbReference type="STRING" id="4081.A0A3Q7HEQ5"/>
<proteinExistence type="predicted"/>
<dbReference type="GO" id="GO:0045010">
    <property type="term" value="P:actin nucleation"/>
    <property type="evidence" value="ECO:0007669"/>
    <property type="project" value="InterPro"/>
</dbReference>
<evidence type="ECO:0000313" key="1">
    <source>
        <dbReference type="EnsemblPlants" id="Solyc07g052855.1.1"/>
    </source>
</evidence>
<reference evidence="1" key="2">
    <citation type="submission" date="2019-01" db="UniProtKB">
        <authorList>
            <consortium name="EnsemblPlants"/>
        </authorList>
    </citation>
    <scope>IDENTIFICATION</scope>
    <source>
        <strain evidence="1">cv. Heinz 1706</strain>
    </source>
</reference>
<accession>A0A3Q7HEQ5</accession>
<dbReference type="GO" id="GO:0051015">
    <property type="term" value="F:actin filament binding"/>
    <property type="evidence" value="ECO:0007669"/>
    <property type="project" value="InterPro"/>
</dbReference>
<evidence type="ECO:0000313" key="2">
    <source>
        <dbReference type="Proteomes" id="UP000004994"/>
    </source>
</evidence>
<protein>
    <submittedName>
        <fullName evidence="1">Uncharacterized protein</fullName>
    </submittedName>
</protein>
<reference evidence="1" key="1">
    <citation type="journal article" date="2012" name="Nature">
        <title>The tomato genome sequence provides insights into fleshy fruit evolution.</title>
        <authorList>
            <consortium name="Tomato Genome Consortium"/>
        </authorList>
    </citation>
    <scope>NUCLEOTIDE SEQUENCE [LARGE SCALE GENOMIC DNA]</scope>
    <source>
        <strain evidence="1">cv. Heinz 1706</strain>
    </source>
</reference>
<sequence>MEPTTNEELKLRLFPGDISQLGPAERFCKSMVEALLLMCSLQEEVSSIKESFTTLEFFSVDSLLGGLPTIHFFNYFFSSEDILQRMNVHLDTPFKYLDIPTGLASSEGGLRLMRSSEIVLENWRWSWLEKLECCYGLLIFRIRRKIRRGLGKRNICRDQG</sequence>